<evidence type="ECO:0000256" key="2">
    <source>
        <dbReference type="ARBA" id="ARBA00004614"/>
    </source>
</evidence>
<evidence type="ECO:0000256" key="6">
    <source>
        <dbReference type="ARBA" id="ARBA00022989"/>
    </source>
</evidence>
<dbReference type="OMA" id="YVRPLCP"/>
<protein>
    <recommendedName>
        <fullName evidence="9">Protein kish</fullName>
    </recommendedName>
</protein>
<dbReference type="InterPro" id="IPR009653">
    <property type="entry name" value="Ksh1"/>
</dbReference>
<evidence type="ECO:0000256" key="5">
    <source>
        <dbReference type="ARBA" id="ARBA00022729"/>
    </source>
</evidence>
<evidence type="ECO:0000313" key="11">
    <source>
        <dbReference type="Proteomes" id="UP000001070"/>
    </source>
</evidence>
<comment type="similarity">
    <text evidence="3 9">Belongs to the KISH family.</text>
</comment>
<dbReference type="HOGENOM" id="CLU_152663_1_1_1"/>
<keyword evidence="11" id="KW-1185">Reference proteome</keyword>
<sequence>MSAIFNLQSLLSVILLLTCTCAYLRPLFPNILYRNTSGLRCILWKLARIGERMSPCVAAACVIMAVMVLFSS</sequence>
<organism evidence="11">
    <name type="scientific">Drosophila grimshawi</name>
    <name type="common">Hawaiian fruit fly</name>
    <name type="synonym">Idiomyia grimshawi</name>
    <dbReference type="NCBI Taxonomy" id="7222"/>
    <lineage>
        <taxon>Eukaryota</taxon>
        <taxon>Metazoa</taxon>
        <taxon>Ecdysozoa</taxon>
        <taxon>Arthropoda</taxon>
        <taxon>Hexapoda</taxon>
        <taxon>Insecta</taxon>
        <taxon>Pterygota</taxon>
        <taxon>Neoptera</taxon>
        <taxon>Endopterygota</taxon>
        <taxon>Diptera</taxon>
        <taxon>Brachycera</taxon>
        <taxon>Muscomorpha</taxon>
        <taxon>Ephydroidea</taxon>
        <taxon>Drosophilidae</taxon>
        <taxon>Drosophila</taxon>
        <taxon>Hawaiian Drosophila</taxon>
    </lineage>
</organism>
<accession>B4JCJ0</accession>
<dbReference type="InterPro" id="IPR051523">
    <property type="entry name" value="KISH_domain"/>
</dbReference>
<dbReference type="eggNOG" id="KOG3808">
    <property type="taxonomic scope" value="Eukaryota"/>
</dbReference>
<feature type="signal peptide" evidence="9">
    <location>
        <begin position="1"/>
        <end position="22"/>
    </location>
</feature>
<comment type="subcellular location">
    <subcellularLocation>
        <location evidence="2 9">Golgi apparatus membrane</location>
        <topology evidence="2 9">Single-pass type I membrane protein</topology>
    </subcellularLocation>
</comment>
<keyword evidence="6 9" id="KW-1133">Transmembrane helix</keyword>
<evidence type="ECO:0000256" key="4">
    <source>
        <dbReference type="ARBA" id="ARBA00022692"/>
    </source>
</evidence>
<name>B4JCJ0_DROGR</name>
<comment type="function">
    <text evidence="1 9">Involved in the early part of the secretory pathway.</text>
</comment>
<dbReference type="KEGG" id="dgr:6562535"/>
<dbReference type="AlphaFoldDB" id="B4JCJ0"/>
<evidence type="ECO:0000313" key="10">
    <source>
        <dbReference type="EMBL" id="EDW03144.1"/>
    </source>
</evidence>
<evidence type="ECO:0000256" key="1">
    <source>
        <dbReference type="ARBA" id="ARBA00002154"/>
    </source>
</evidence>
<dbReference type="OrthoDB" id="10034655at2759"/>
<feature type="chain" id="PRO_5005123139" description="Protein kish" evidence="9">
    <location>
        <begin position="23"/>
        <end position="72"/>
    </location>
</feature>
<evidence type="ECO:0000256" key="7">
    <source>
        <dbReference type="ARBA" id="ARBA00023034"/>
    </source>
</evidence>
<dbReference type="InParanoid" id="B4JCJ0"/>
<dbReference type="STRING" id="7222.B4JCJ0"/>
<keyword evidence="7 9" id="KW-0333">Golgi apparatus</keyword>
<evidence type="ECO:0000256" key="3">
    <source>
        <dbReference type="ARBA" id="ARBA00008961"/>
    </source>
</evidence>
<evidence type="ECO:0000256" key="8">
    <source>
        <dbReference type="ARBA" id="ARBA00023136"/>
    </source>
</evidence>
<proteinExistence type="inferred from homology"/>
<gene>
    <name evidence="10" type="primary">Dgri\GH10654</name>
    <name evidence="10" type="ORF">Dgri_GH10654</name>
</gene>
<evidence type="ECO:0000256" key="9">
    <source>
        <dbReference type="RuleBase" id="RU910717"/>
    </source>
</evidence>
<dbReference type="Proteomes" id="UP000001070">
    <property type="component" value="Unassembled WGS sequence"/>
</dbReference>
<dbReference type="Pfam" id="PF06842">
    <property type="entry name" value="DUF1242"/>
    <property type="match status" value="1"/>
</dbReference>
<dbReference type="EMBL" id="CH916368">
    <property type="protein sequence ID" value="EDW03144.1"/>
    <property type="molecule type" value="Genomic_DNA"/>
</dbReference>
<reference evidence="10 11" key="1">
    <citation type="journal article" date="2007" name="Nature">
        <title>Evolution of genes and genomes on the Drosophila phylogeny.</title>
        <authorList>
            <consortium name="Drosophila 12 Genomes Consortium"/>
            <person name="Clark A.G."/>
            <person name="Eisen M.B."/>
            <person name="Smith D.R."/>
            <person name="Bergman C.M."/>
            <person name="Oliver B."/>
            <person name="Markow T.A."/>
            <person name="Kaufman T.C."/>
            <person name="Kellis M."/>
            <person name="Gelbart W."/>
            <person name="Iyer V.N."/>
            <person name="Pollard D.A."/>
            <person name="Sackton T.B."/>
            <person name="Larracuente A.M."/>
            <person name="Singh N.D."/>
            <person name="Abad J.P."/>
            <person name="Abt D.N."/>
            <person name="Adryan B."/>
            <person name="Aguade M."/>
            <person name="Akashi H."/>
            <person name="Anderson W.W."/>
            <person name="Aquadro C.F."/>
            <person name="Ardell D.H."/>
            <person name="Arguello R."/>
            <person name="Artieri C.G."/>
            <person name="Barbash D.A."/>
            <person name="Barker D."/>
            <person name="Barsanti P."/>
            <person name="Batterham P."/>
            <person name="Batzoglou S."/>
            <person name="Begun D."/>
            <person name="Bhutkar A."/>
            <person name="Blanco E."/>
            <person name="Bosak S.A."/>
            <person name="Bradley R.K."/>
            <person name="Brand A.D."/>
            <person name="Brent M.R."/>
            <person name="Brooks A.N."/>
            <person name="Brown R.H."/>
            <person name="Butlin R.K."/>
            <person name="Caggese C."/>
            <person name="Calvi B.R."/>
            <person name="Bernardo de Carvalho A."/>
            <person name="Caspi A."/>
            <person name="Castrezana S."/>
            <person name="Celniker S.E."/>
            <person name="Chang J.L."/>
            <person name="Chapple C."/>
            <person name="Chatterji S."/>
            <person name="Chinwalla A."/>
            <person name="Civetta A."/>
            <person name="Clifton S.W."/>
            <person name="Comeron J.M."/>
            <person name="Costello J.C."/>
            <person name="Coyne J.A."/>
            <person name="Daub J."/>
            <person name="David R.G."/>
            <person name="Delcher A.L."/>
            <person name="Delehaunty K."/>
            <person name="Do C.B."/>
            <person name="Ebling H."/>
            <person name="Edwards K."/>
            <person name="Eickbush T."/>
            <person name="Evans J.D."/>
            <person name="Filipski A."/>
            <person name="Findeiss S."/>
            <person name="Freyhult E."/>
            <person name="Fulton L."/>
            <person name="Fulton R."/>
            <person name="Garcia A.C."/>
            <person name="Gardiner A."/>
            <person name="Garfield D.A."/>
            <person name="Garvin B.E."/>
            <person name="Gibson G."/>
            <person name="Gilbert D."/>
            <person name="Gnerre S."/>
            <person name="Godfrey J."/>
            <person name="Good R."/>
            <person name="Gotea V."/>
            <person name="Gravely B."/>
            <person name="Greenberg A.J."/>
            <person name="Griffiths-Jones S."/>
            <person name="Gross S."/>
            <person name="Guigo R."/>
            <person name="Gustafson E.A."/>
            <person name="Haerty W."/>
            <person name="Hahn M.W."/>
            <person name="Halligan D.L."/>
            <person name="Halpern A.L."/>
            <person name="Halter G.M."/>
            <person name="Han M.V."/>
            <person name="Heger A."/>
            <person name="Hillier L."/>
            <person name="Hinrichs A.S."/>
            <person name="Holmes I."/>
            <person name="Hoskins R.A."/>
            <person name="Hubisz M.J."/>
            <person name="Hultmark D."/>
            <person name="Huntley M.A."/>
            <person name="Jaffe D.B."/>
            <person name="Jagadeeshan S."/>
            <person name="Jeck W.R."/>
            <person name="Johnson J."/>
            <person name="Jones C.D."/>
            <person name="Jordan W.C."/>
            <person name="Karpen G.H."/>
            <person name="Kataoka E."/>
            <person name="Keightley P.D."/>
            <person name="Kheradpour P."/>
            <person name="Kirkness E.F."/>
            <person name="Koerich L.B."/>
            <person name="Kristiansen K."/>
            <person name="Kudrna D."/>
            <person name="Kulathinal R.J."/>
            <person name="Kumar S."/>
            <person name="Kwok R."/>
            <person name="Lander E."/>
            <person name="Langley C.H."/>
            <person name="Lapoint R."/>
            <person name="Lazzaro B.P."/>
            <person name="Lee S.J."/>
            <person name="Levesque L."/>
            <person name="Li R."/>
            <person name="Lin C.F."/>
            <person name="Lin M.F."/>
            <person name="Lindblad-Toh K."/>
            <person name="Llopart A."/>
            <person name="Long M."/>
            <person name="Low L."/>
            <person name="Lozovsky E."/>
            <person name="Lu J."/>
            <person name="Luo M."/>
            <person name="Machado C.A."/>
            <person name="Makalowski W."/>
            <person name="Marzo M."/>
            <person name="Matsuda M."/>
            <person name="Matzkin L."/>
            <person name="McAllister B."/>
            <person name="McBride C.S."/>
            <person name="McKernan B."/>
            <person name="McKernan K."/>
            <person name="Mendez-Lago M."/>
            <person name="Minx P."/>
            <person name="Mollenhauer M.U."/>
            <person name="Montooth K."/>
            <person name="Mount S.M."/>
            <person name="Mu X."/>
            <person name="Myers E."/>
            <person name="Negre B."/>
            <person name="Newfeld S."/>
            <person name="Nielsen R."/>
            <person name="Noor M.A."/>
            <person name="O'Grady P."/>
            <person name="Pachter L."/>
            <person name="Papaceit M."/>
            <person name="Parisi M.J."/>
            <person name="Parisi M."/>
            <person name="Parts L."/>
            <person name="Pedersen J.S."/>
            <person name="Pesole G."/>
            <person name="Phillippy A.M."/>
            <person name="Ponting C.P."/>
            <person name="Pop M."/>
            <person name="Porcelli D."/>
            <person name="Powell J.R."/>
            <person name="Prohaska S."/>
            <person name="Pruitt K."/>
            <person name="Puig M."/>
            <person name="Quesneville H."/>
            <person name="Ram K.R."/>
            <person name="Rand D."/>
            <person name="Rasmussen M.D."/>
            <person name="Reed L.K."/>
            <person name="Reenan R."/>
            <person name="Reily A."/>
            <person name="Remington K.A."/>
            <person name="Rieger T.T."/>
            <person name="Ritchie M.G."/>
            <person name="Robin C."/>
            <person name="Rogers Y.H."/>
            <person name="Rohde C."/>
            <person name="Rozas J."/>
            <person name="Rubenfield M.J."/>
            <person name="Ruiz A."/>
            <person name="Russo S."/>
            <person name="Salzberg S.L."/>
            <person name="Sanchez-Gracia A."/>
            <person name="Saranga D.J."/>
            <person name="Sato H."/>
            <person name="Schaeffer S.W."/>
            <person name="Schatz M.C."/>
            <person name="Schlenke T."/>
            <person name="Schwartz R."/>
            <person name="Segarra C."/>
            <person name="Singh R.S."/>
            <person name="Sirot L."/>
            <person name="Sirota M."/>
            <person name="Sisneros N.B."/>
            <person name="Smith C.D."/>
            <person name="Smith T.F."/>
            <person name="Spieth J."/>
            <person name="Stage D.E."/>
            <person name="Stark A."/>
            <person name="Stephan W."/>
            <person name="Strausberg R.L."/>
            <person name="Strempel S."/>
            <person name="Sturgill D."/>
            <person name="Sutton G."/>
            <person name="Sutton G.G."/>
            <person name="Tao W."/>
            <person name="Teichmann S."/>
            <person name="Tobari Y.N."/>
            <person name="Tomimura Y."/>
            <person name="Tsolas J.M."/>
            <person name="Valente V.L."/>
            <person name="Venter E."/>
            <person name="Venter J.C."/>
            <person name="Vicario S."/>
            <person name="Vieira F.G."/>
            <person name="Vilella A.J."/>
            <person name="Villasante A."/>
            <person name="Walenz B."/>
            <person name="Wang J."/>
            <person name="Wasserman M."/>
            <person name="Watts T."/>
            <person name="Wilson D."/>
            <person name="Wilson R.K."/>
            <person name="Wing R.A."/>
            <person name="Wolfner M.F."/>
            <person name="Wong A."/>
            <person name="Wong G.K."/>
            <person name="Wu C.I."/>
            <person name="Wu G."/>
            <person name="Yamamoto D."/>
            <person name="Yang H.P."/>
            <person name="Yang S.P."/>
            <person name="Yorke J.A."/>
            <person name="Yoshida K."/>
            <person name="Zdobnov E."/>
            <person name="Zhang P."/>
            <person name="Zhang Y."/>
            <person name="Zimin A.V."/>
            <person name="Baldwin J."/>
            <person name="Abdouelleil A."/>
            <person name="Abdulkadir J."/>
            <person name="Abebe A."/>
            <person name="Abera B."/>
            <person name="Abreu J."/>
            <person name="Acer S.C."/>
            <person name="Aftuck L."/>
            <person name="Alexander A."/>
            <person name="An P."/>
            <person name="Anderson E."/>
            <person name="Anderson S."/>
            <person name="Arachi H."/>
            <person name="Azer M."/>
            <person name="Bachantsang P."/>
            <person name="Barry A."/>
            <person name="Bayul T."/>
            <person name="Berlin A."/>
            <person name="Bessette D."/>
            <person name="Bloom T."/>
            <person name="Blye J."/>
            <person name="Boguslavskiy L."/>
            <person name="Bonnet C."/>
            <person name="Boukhgalter B."/>
            <person name="Bourzgui I."/>
            <person name="Brown A."/>
            <person name="Cahill P."/>
            <person name="Channer S."/>
            <person name="Cheshatsang Y."/>
            <person name="Chuda L."/>
            <person name="Citroen M."/>
            <person name="Collymore A."/>
            <person name="Cooke P."/>
            <person name="Costello M."/>
            <person name="D'Aco K."/>
            <person name="Daza R."/>
            <person name="De Haan G."/>
            <person name="DeGray S."/>
            <person name="DeMaso C."/>
            <person name="Dhargay N."/>
            <person name="Dooley K."/>
            <person name="Dooley E."/>
            <person name="Doricent M."/>
            <person name="Dorje P."/>
            <person name="Dorjee K."/>
            <person name="Dupes A."/>
            <person name="Elong R."/>
            <person name="Falk J."/>
            <person name="Farina A."/>
            <person name="Faro S."/>
            <person name="Ferguson D."/>
            <person name="Fisher S."/>
            <person name="Foley C.D."/>
            <person name="Franke A."/>
            <person name="Friedrich D."/>
            <person name="Gadbois L."/>
            <person name="Gearin G."/>
            <person name="Gearin C.R."/>
            <person name="Giannoukos G."/>
            <person name="Goode T."/>
            <person name="Graham J."/>
            <person name="Grandbois E."/>
            <person name="Grewal S."/>
            <person name="Gyaltsen K."/>
            <person name="Hafez N."/>
            <person name="Hagos B."/>
            <person name="Hall J."/>
            <person name="Henson C."/>
            <person name="Hollinger A."/>
            <person name="Honan T."/>
            <person name="Huard M.D."/>
            <person name="Hughes L."/>
            <person name="Hurhula B."/>
            <person name="Husby M.E."/>
            <person name="Kamat A."/>
            <person name="Kanga B."/>
            <person name="Kashin S."/>
            <person name="Khazanovich D."/>
            <person name="Kisner P."/>
            <person name="Lance K."/>
            <person name="Lara M."/>
            <person name="Lee W."/>
            <person name="Lennon N."/>
            <person name="Letendre F."/>
            <person name="LeVine R."/>
            <person name="Lipovsky A."/>
            <person name="Liu X."/>
            <person name="Liu J."/>
            <person name="Liu S."/>
            <person name="Lokyitsang T."/>
            <person name="Lokyitsang Y."/>
            <person name="Lubonja R."/>
            <person name="Lui A."/>
            <person name="MacDonald P."/>
            <person name="Magnisalis V."/>
            <person name="Maru K."/>
            <person name="Matthews C."/>
            <person name="McCusker W."/>
            <person name="McDonough S."/>
            <person name="Mehta T."/>
            <person name="Meldrim J."/>
            <person name="Meneus L."/>
            <person name="Mihai O."/>
            <person name="Mihalev A."/>
            <person name="Mihova T."/>
            <person name="Mittelman R."/>
            <person name="Mlenga V."/>
            <person name="Montmayeur A."/>
            <person name="Mulrain L."/>
            <person name="Navidi A."/>
            <person name="Naylor J."/>
            <person name="Negash T."/>
            <person name="Nguyen T."/>
            <person name="Nguyen N."/>
            <person name="Nicol R."/>
            <person name="Norbu C."/>
            <person name="Norbu N."/>
            <person name="Novod N."/>
            <person name="O'Neill B."/>
            <person name="Osman S."/>
            <person name="Markiewicz E."/>
            <person name="Oyono O.L."/>
            <person name="Patti C."/>
            <person name="Phunkhang P."/>
            <person name="Pierre F."/>
            <person name="Priest M."/>
            <person name="Raghuraman S."/>
            <person name="Rege F."/>
            <person name="Reyes R."/>
            <person name="Rise C."/>
            <person name="Rogov P."/>
            <person name="Ross K."/>
            <person name="Ryan E."/>
            <person name="Settipalli S."/>
            <person name="Shea T."/>
            <person name="Sherpa N."/>
            <person name="Shi L."/>
            <person name="Shih D."/>
            <person name="Sparrow T."/>
            <person name="Spaulding J."/>
            <person name="Stalker J."/>
            <person name="Stange-Thomann N."/>
            <person name="Stavropoulos S."/>
            <person name="Stone C."/>
            <person name="Strader C."/>
            <person name="Tesfaye S."/>
            <person name="Thomson T."/>
            <person name="Thoulutsang Y."/>
            <person name="Thoulutsang D."/>
            <person name="Topham K."/>
            <person name="Topping I."/>
            <person name="Tsamla T."/>
            <person name="Vassiliev H."/>
            <person name="Vo A."/>
            <person name="Wangchuk T."/>
            <person name="Wangdi T."/>
            <person name="Weiand M."/>
            <person name="Wilkinson J."/>
            <person name="Wilson A."/>
            <person name="Yadav S."/>
            <person name="Young G."/>
            <person name="Yu Q."/>
            <person name="Zembek L."/>
            <person name="Zhong D."/>
            <person name="Zimmer A."/>
            <person name="Zwirko Z."/>
            <person name="Jaffe D.B."/>
            <person name="Alvarez P."/>
            <person name="Brockman W."/>
            <person name="Butler J."/>
            <person name="Chin C."/>
            <person name="Gnerre S."/>
            <person name="Grabherr M."/>
            <person name="Kleber M."/>
            <person name="Mauceli E."/>
            <person name="MacCallum I."/>
        </authorList>
    </citation>
    <scope>NUCLEOTIDE SEQUENCE [LARGE SCALE GENOMIC DNA]</scope>
    <source>
        <strain evidence="11">Tucson 15287-2541.00</strain>
    </source>
</reference>
<dbReference type="GO" id="GO:0000139">
    <property type="term" value="C:Golgi membrane"/>
    <property type="evidence" value="ECO:0007669"/>
    <property type="project" value="UniProtKB-SubCell"/>
</dbReference>
<keyword evidence="8 9" id="KW-0472">Membrane</keyword>
<dbReference type="PhylomeDB" id="B4JCJ0"/>
<dbReference type="PANTHER" id="PTHR13229">
    <property type="entry name" value="PROTEIN KISH-A"/>
    <property type="match status" value="1"/>
</dbReference>
<feature type="transmembrane region" description="Helical" evidence="9">
    <location>
        <begin position="52"/>
        <end position="70"/>
    </location>
</feature>
<keyword evidence="4 9" id="KW-0812">Transmembrane</keyword>
<keyword evidence="5 9" id="KW-0732">Signal</keyword>